<proteinExistence type="predicted"/>
<dbReference type="SUPFAM" id="SSF46785">
    <property type="entry name" value="Winged helix' DNA-binding domain"/>
    <property type="match status" value="1"/>
</dbReference>
<keyword evidence="2" id="KW-0238">DNA-binding</keyword>
<evidence type="ECO:0000313" key="5">
    <source>
        <dbReference type="EMBL" id="UNM12139.1"/>
    </source>
</evidence>
<name>A0ABY3WHS6_9ACTN</name>
<keyword evidence="3" id="KW-0804">Transcription</keyword>
<dbReference type="Proteomes" id="UP000828924">
    <property type="component" value="Chromosome"/>
</dbReference>
<dbReference type="PROSITE" id="PS51000">
    <property type="entry name" value="HTH_DEOR_2"/>
    <property type="match status" value="1"/>
</dbReference>
<evidence type="ECO:0000256" key="3">
    <source>
        <dbReference type="ARBA" id="ARBA00023163"/>
    </source>
</evidence>
<gene>
    <name evidence="5" type="ORF">J4032_11845</name>
</gene>
<dbReference type="PANTHER" id="PTHR30146">
    <property type="entry name" value="LACI-RELATED TRANSCRIPTIONAL REPRESSOR"/>
    <property type="match status" value="1"/>
</dbReference>
<dbReference type="InterPro" id="IPR046335">
    <property type="entry name" value="LacI/GalR-like_sensor"/>
</dbReference>
<dbReference type="CDD" id="cd06267">
    <property type="entry name" value="PBP1_LacI_sugar_binding-like"/>
    <property type="match status" value="1"/>
</dbReference>
<evidence type="ECO:0000259" key="4">
    <source>
        <dbReference type="PROSITE" id="PS51000"/>
    </source>
</evidence>
<dbReference type="InterPro" id="IPR028082">
    <property type="entry name" value="Peripla_BP_I"/>
</dbReference>
<keyword evidence="6" id="KW-1185">Reference proteome</keyword>
<dbReference type="Pfam" id="PF13377">
    <property type="entry name" value="Peripla_BP_3"/>
    <property type="match status" value="1"/>
</dbReference>
<feature type="domain" description="HTH deoR-type" evidence="4">
    <location>
        <begin position="5"/>
        <end position="60"/>
    </location>
</feature>
<dbReference type="PROSITE" id="PS00894">
    <property type="entry name" value="HTH_DEOR_1"/>
    <property type="match status" value="1"/>
</dbReference>
<dbReference type="Gene3D" id="3.40.50.2300">
    <property type="match status" value="2"/>
</dbReference>
<sequence length="380" mass="39969">MRYTVDERHERILELVRACGSLRVTELAERLGVSTVTARRDVETLASRGRVHRVRGAVSWPGAPAEPAAAVPQQSAVPGPASARRVSTGLLLGMVVPQTHYFAEIVRGAQETAAEVGARLVLAFSGYRRDLDVAETERMRKLGANGLLLTPSWDAPGSTLDTAELGGDVPAVLVERRGQAGTEAAELDRVCSDHESGAGLAVRHLFGLGHTAIALVTGVSPTAARLATGYRAALGSLGITEPPTELTELYAGHLDHQQLDTAADHLADAVSRGLVTAALVLSDFDAMVLLQMLRNKGVRVPEDLALVAYGDDVGALSDLPLTAVAPPKYEVGQVAVQLLLSRVRERAGGAHAGHLAASRRHVDLVPRLHVRASCGAAGNS</sequence>
<dbReference type="InterPro" id="IPR001034">
    <property type="entry name" value="DeoR_HTH"/>
</dbReference>
<dbReference type="InterPro" id="IPR036390">
    <property type="entry name" value="WH_DNA-bd_sf"/>
</dbReference>
<dbReference type="SMART" id="SM00420">
    <property type="entry name" value="HTH_DEOR"/>
    <property type="match status" value="1"/>
</dbReference>
<keyword evidence="1" id="KW-0805">Transcription regulation</keyword>
<dbReference type="EMBL" id="CP071872">
    <property type="protein sequence ID" value="UNM12139.1"/>
    <property type="molecule type" value="Genomic_DNA"/>
</dbReference>
<dbReference type="Gene3D" id="1.10.10.10">
    <property type="entry name" value="Winged helix-like DNA-binding domain superfamily/Winged helix DNA-binding domain"/>
    <property type="match status" value="1"/>
</dbReference>
<dbReference type="SUPFAM" id="SSF53822">
    <property type="entry name" value="Periplasmic binding protein-like I"/>
    <property type="match status" value="1"/>
</dbReference>
<evidence type="ECO:0000313" key="6">
    <source>
        <dbReference type="Proteomes" id="UP000828924"/>
    </source>
</evidence>
<protein>
    <submittedName>
        <fullName evidence="5">DeoR/GlpR family transcriptional regulator</fullName>
    </submittedName>
</protein>
<evidence type="ECO:0000256" key="1">
    <source>
        <dbReference type="ARBA" id="ARBA00023015"/>
    </source>
</evidence>
<organism evidence="5 6">
    <name type="scientific">Streptomyces formicae</name>
    <dbReference type="NCBI Taxonomy" id="1616117"/>
    <lineage>
        <taxon>Bacteria</taxon>
        <taxon>Bacillati</taxon>
        <taxon>Actinomycetota</taxon>
        <taxon>Actinomycetes</taxon>
        <taxon>Kitasatosporales</taxon>
        <taxon>Streptomycetaceae</taxon>
        <taxon>Streptomyces</taxon>
    </lineage>
</organism>
<evidence type="ECO:0000256" key="2">
    <source>
        <dbReference type="ARBA" id="ARBA00023125"/>
    </source>
</evidence>
<dbReference type="InterPro" id="IPR018356">
    <property type="entry name" value="Tscrpt_reg_HTH_DeoR_CS"/>
</dbReference>
<dbReference type="RefSeq" id="WP_242330738.1">
    <property type="nucleotide sequence ID" value="NZ_CP071872.1"/>
</dbReference>
<dbReference type="PANTHER" id="PTHR30146:SF155">
    <property type="entry name" value="ALANINE RACEMASE"/>
    <property type="match status" value="1"/>
</dbReference>
<reference evidence="5 6" key="1">
    <citation type="submission" date="2021-03" db="EMBL/GenBank/DDBJ databases">
        <title>Complete genome of Streptomyces formicae strain 1H-GS9 (DSM 100524).</title>
        <authorList>
            <person name="Atanasov K.E."/>
            <person name="Altabella T."/>
            <person name="Ferrer A."/>
        </authorList>
    </citation>
    <scope>NUCLEOTIDE SEQUENCE [LARGE SCALE GENOMIC DNA]</scope>
    <source>
        <strain evidence="5 6">1H-GS9</strain>
    </source>
</reference>
<accession>A0ABY3WHS6</accession>
<dbReference type="Pfam" id="PF08220">
    <property type="entry name" value="HTH_DeoR"/>
    <property type="match status" value="1"/>
</dbReference>
<dbReference type="InterPro" id="IPR036388">
    <property type="entry name" value="WH-like_DNA-bd_sf"/>
</dbReference>